<dbReference type="InterPro" id="IPR008995">
    <property type="entry name" value="Mo/tungstate-bd_C_term_dom"/>
</dbReference>
<dbReference type="GO" id="GO:0016887">
    <property type="term" value="F:ATP hydrolysis activity"/>
    <property type="evidence" value="ECO:0007669"/>
    <property type="project" value="InterPro"/>
</dbReference>
<dbReference type="Gene3D" id="2.40.50.100">
    <property type="match status" value="1"/>
</dbReference>
<dbReference type="InterPro" id="IPR027417">
    <property type="entry name" value="P-loop_NTPase"/>
</dbReference>
<dbReference type="Gene3D" id="3.40.50.300">
    <property type="entry name" value="P-loop containing nucleotide triphosphate hydrolases"/>
    <property type="match status" value="1"/>
</dbReference>
<evidence type="ECO:0000256" key="3">
    <source>
        <dbReference type="ARBA" id="ARBA00022448"/>
    </source>
</evidence>
<dbReference type="SUPFAM" id="SSF50331">
    <property type="entry name" value="MOP-like"/>
    <property type="match status" value="1"/>
</dbReference>
<evidence type="ECO:0000313" key="7">
    <source>
        <dbReference type="EMBL" id="SCM70654.1"/>
    </source>
</evidence>
<dbReference type="PROSITE" id="PS50893">
    <property type="entry name" value="ABC_TRANSPORTER_2"/>
    <property type="match status" value="1"/>
</dbReference>
<dbReference type="GO" id="GO:0055052">
    <property type="term" value="C:ATP-binding cassette (ABC) transporter complex, substrate-binding subunit-containing"/>
    <property type="evidence" value="ECO:0007669"/>
    <property type="project" value="TreeGrafter"/>
</dbReference>
<dbReference type="PROSITE" id="PS00211">
    <property type="entry name" value="ABC_TRANSPORTER_1"/>
    <property type="match status" value="1"/>
</dbReference>
<dbReference type="FunFam" id="3.40.50.300:FF:000042">
    <property type="entry name" value="Maltose/maltodextrin ABC transporter, ATP-binding protein"/>
    <property type="match status" value="1"/>
</dbReference>
<dbReference type="NCBIfam" id="NF008653">
    <property type="entry name" value="PRK11650.1"/>
    <property type="match status" value="1"/>
</dbReference>
<dbReference type="PANTHER" id="PTHR43875">
    <property type="entry name" value="MALTODEXTRIN IMPORT ATP-BINDING PROTEIN MSMX"/>
    <property type="match status" value="1"/>
</dbReference>
<dbReference type="InterPro" id="IPR012340">
    <property type="entry name" value="NA-bd_OB-fold"/>
</dbReference>
<dbReference type="GO" id="GO:0015423">
    <property type="term" value="F:ABC-type maltose transporter activity"/>
    <property type="evidence" value="ECO:0007669"/>
    <property type="project" value="TreeGrafter"/>
</dbReference>
<evidence type="ECO:0000256" key="4">
    <source>
        <dbReference type="ARBA" id="ARBA00022741"/>
    </source>
</evidence>
<dbReference type="InterPro" id="IPR003593">
    <property type="entry name" value="AAA+_ATPase"/>
</dbReference>
<accession>A0A212KZB0</accession>
<evidence type="ECO:0000256" key="2">
    <source>
        <dbReference type="ARBA" id="ARBA00005417"/>
    </source>
</evidence>
<dbReference type="Pfam" id="PF08402">
    <property type="entry name" value="TOBE_2"/>
    <property type="match status" value="1"/>
</dbReference>
<organism evidence="7">
    <name type="scientific">uncultured Pleomorphomonas sp</name>
    <dbReference type="NCBI Taxonomy" id="442121"/>
    <lineage>
        <taxon>Bacteria</taxon>
        <taxon>Pseudomonadati</taxon>
        <taxon>Pseudomonadota</taxon>
        <taxon>Alphaproteobacteria</taxon>
        <taxon>Hyphomicrobiales</taxon>
        <taxon>Pleomorphomonadaceae</taxon>
        <taxon>Pleomorphomonas</taxon>
        <taxon>environmental samples</taxon>
    </lineage>
</organism>
<keyword evidence="5 7" id="KW-0067">ATP-binding</keyword>
<dbReference type="SUPFAM" id="SSF52540">
    <property type="entry name" value="P-loop containing nucleoside triphosphate hydrolases"/>
    <property type="match status" value="1"/>
</dbReference>
<dbReference type="EMBL" id="FMJD01000001">
    <property type="protein sequence ID" value="SCM70654.1"/>
    <property type="molecule type" value="Genomic_DNA"/>
</dbReference>
<gene>
    <name evidence="7" type="primary">malK</name>
    <name evidence="7" type="ORF">KL86PLE_10239</name>
</gene>
<dbReference type="SMART" id="SM00382">
    <property type="entry name" value="AAA"/>
    <property type="match status" value="1"/>
</dbReference>
<dbReference type="CDD" id="cd03301">
    <property type="entry name" value="ABC_MalK_N"/>
    <property type="match status" value="1"/>
</dbReference>
<dbReference type="PANTHER" id="PTHR43875:SF3">
    <property type="entry name" value="MALTOSE_MALTODEXTRIN IMPORT ATP-BINDING PROTEIN MALK"/>
    <property type="match status" value="1"/>
</dbReference>
<evidence type="ECO:0000259" key="6">
    <source>
        <dbReference type="PROSITE" id="PS50893"/>
    </source>
</evidence>
<dbReference type="InterPro" id="IPR047641">
    <property type="entry name" value="ABC_transpr_MalK/UgpC-like"/>
</dbReference>
<evidence type="ECO:0000256" key="5">
    <source>
        <dbReference type="ARBA" id="ARBA00022840"/>
    </source>
</evidence>
<comment type="similarity">
    <text evidence="2">Belongs to the ABC transporter superfamily.</text>
</comment>
<keyword evidence="4" id="KW-0547">Nucleotide-binding</keyword>
<dbReference type="GO" id="GO:0005524">
    <property type="term" value="F:ATP binding"/>
    <property type="evidence" value="ECO:0007669"/>
    <property type="project" value="UniProtKB-KW"/>
</dbReference>
<name>A0A212KZB0_9HYPH</name>
<proteinExistence type="inferred from homology"/>
<feature type="domain" description="ABC transporter" evidence="6">
    <location>
        <begin position="4"/>
        <end position="234"/>
    </location>
</feature>
<dbReference type="RefSeq" id="WP_288195625.1">
    <property type="nucleotide sequence ID" value="NZ_LT608334.1"/>
</dbReference>
<protein>
    <submittedName>
        <fullName evidence="7">Fused maltose transport subunit, ATP-binding component of ABC superfamily regulatory protein</fullName>
    </submittedName>
</protein>
<keyword evidence="3" id="KW-0813">Transport</keyword>
<dbReference type="InterPro" id="IPR003439">
    <property type="entry name" value="ABC_transporter-like_ATP-bd"/>
</dbReference>
<dbReference type="InterPro" id="IPR017871">
    <property type="entry name" value="ABC_transporter-like_CS"/>
</dbReference>
<dbReference type="Gene3D" id="2.40.50.140">
    <property type="entry name" value="Nucleic acid-binding proteins"/>
    <property type="match status" value="1"/>
</dbReference>
<reference evidence="7" key="1">
    <citation type="submission" date="2016-08" db="EMBL/GenBank/DDBJ databases">
        <authorList>
            <person name="Seilhamer J.J."/>
        </authorList>
    </citation>
    <scope>NUCLEOTIDE SEQUENCE</scope>
    <source>
        <strain evidence="7">86</strain>
    </source>
</reference>
<evidence type="ECO:0000256" key="1">
    <source>
        <dbReference type="ARBA" id="ARBA00004417"/>
    </source>
</evidence>
<comment type="subcellular location">
    <subcellularLocation>
        <location evidence="1">Cell inner membrane</location>
        <topology evidence="1">Peripheral membrane protein</topology>
    </subcellularLocation>
</comment>
<dbReference type="Pfam" id="PF00005">
    <property type="entry name" value="ABC_tran"/>
    <property type="match status" value="1"/>
</dbReference>
<sequence>MASLTMRNVRKSFGRVEIIKGVDLDIGDGEFVVFVGPSGCGKSTLLRMVAGLEEITSGEILIDDKLCNDIAPKDRGIAMVFQSYALYPHKSVYANMAFALEIAGFSKAEIAEKVAKAAKILHIEHLLDRKPGQLSGGQRQRVAIGRAIVREPKIFLFDEPLSNLDAALRVSTRAEIAKLHEDLGSTMIYVTHDQVEAMTLADKIVVLEAGNVRQVGAPLELYHRPQNLFVAGFIGSPKMNFLKVKASAVDEGGITIAGDGVPALKVAVDAAGAVGCEELTLGIRPEHIKLGAEGGLPVTVTFVERLGHQTIVQAHRGSDETPLIAVLDGDVPVKAGEQRQFVFSGDDCHLFNADGNAYVRRFVPE</sequence>
<dbReference type="InterPro" id="IPR015855">
    <property type="entry name" value="ABC_transpr_MalK-like"/>
</dbReference>
<dbReference type="AlphaFoldDB" id="A0A212KZB0"/>
<dbReference type="InterPro" id="IPR013611">
    <property type="entry name" value="Transp-assoc_OB_typ2"/>
</dbReference>
<dbReference type="GO" id="GO:1990060">
    <property type="term" value="C:maltose transport complex"/>
    <property type="evidence" value="ECO:0007669"/>
    <property type="project" value="TreeGrafter"/>
</dbReference>